<evidence type="ECO:0000256" key="4">
    <source>
        <dbReference type="HAMAP-Rule" id="MF_00689"/>
    </source>
</evidence>
<name>A0A1Y5SN51_9PROT</name>
<dbReference type="NCBIfam" id="NF002343">
    <property type="entry name" value="PRK01305.1-4"/>
    <property type="match status" value="1"/>
</dbReference>
<dbReference type="RefSeq" id="WP_085883100.1">
    <property type="nucleotide sequence ID" value="NZ_FWFR01000001.1"/>
</dbReference>
<dbReference type="PANTHER" id="PTHR21367">
    <property type="entry name" value="ARGININE-TRNA-PROTEIN TRANSFERASE 1"/>
    <property type="match status" value="1"/>
</dbReference>
<dbReference type="OrthoDB" id="9782022at2"/>
<dbReference type="InterPro" id="IPR017138">
    <property type="entry name" value="Asp_Glu_LeuTrfase"/>
</dbReference>
<feature type="domain" description="N-end aminoacyl transferase N-terminal" evidence="5">
    <location>
        <begin position="18"/>
        <end position="87"/>
    </location>
</feature>
<dbReference type="GO" id="GO:0005737">
    <property type="term" value="C:cytoplasm"/>
    <property type="evidence" value="ECO:0007669"/>
    <property type="project" value="UniProtKB-SubCell"/>
</dbReference>
<dbReference type="InterPro" id="IPR016181">
    <property type="entry name" value="Acyl_CoA_acyltransferase"/>
</dbReference>
<sequence>MKRVQIPMRHFFATPPAPCPYIDGRMERKVVTLLTGDDPDALHDALSQAGFRRSQDLAYRPACEGCSACVPVRVRVAEFTEGRRYRRIRRRNEGVVARVMPAVAGREHYELFRRYLEARHTGGGMANMGFADYRSMIEETPVDSHLVEYRRPGGALYAVCLTDRMSDGLSLVYSFFDPDMEADSPGSYIILRHIEEARRENLPYVYLGYWIAESAKMSYKARFRPLEGLRPEGWRPLDGDHAG</sequence>
<evidence type="ECO:0000256" key="2">
    <source>
        <dbReference type="ARBA" id="ARBA00022679"/>
    </source>
</evidence>
<comment type="catalytic activity">
    <reaction evidence="4">
        <text>N-terminal L-aspartyl-[protein] + L-leucyl-tRNA(Leu) = N-terminal L-leucyl-L-aspartyl-[protein] + tRNA(Leu) + H(+)</text>
        <dbReference type="Rhea" id="RHEA:50420"/>
        <dbReference type="Rhea" id="RHEA-COMP:9613"/>
        <dbReference type="Rhea" id="RHEA-COMP:9622"/>
        <dbReference type="Rhea" id="RHEA-COMP:12669"/>
        <dbReference type="Rhea" id="RHEA-COMP:12674"/>
        <dbReference type="ChEBI" id="CHEBI:15378"/>
        <dbReference type="ChEBI" id="CHEBI:64720"/>
        <dbReference type="ChEBI" id="CHEBI:78442"/>
        <dbReference type="ChEBI" id="CHEBI:78494"/>
        <dbReference type="ChEBI" id="CHEBI:133042"/>
        <dbReference type="EC" id="2.3.2.29"/>
    </reaction>
</comment>
<evidence type="ECO:0000256" key="3">
    <source>
        <dbReference type="ARBA" id="ARBA00023315"/>
    </source>
</evidence>
<dbReference type="EC" id="2.3.2.29" evidence="4"/>
<dbReference type="Pfam" id="PF04376">
    <property type="entry name" value="ATE_N"/>
    <property type="match status" value="1"/>
</dbReference>
<dbReference type="EMBL" id="FWFR01000001">
    <property type="protein sequence ID" value="SLN44408.1"/>
    <property type="molecule type" value="Genomic_DNA"/>
</dbReference>
<accession>A0A1Y5SN51</accession>
<gene>
    <name evidence="4" type="primary">bpt</name>
    <name evidence="7" type="ORF">OCH7691_01876</name>
</gene>
<protein>
    <recommendedName>
        <fullName evidence="4">Aspartate/glutamate leucyltransferase</fullName>
        <ecNumber evidence="4">2.3.2.29</ecNumber>
    </recommendedName>
</protein>
<evidence type="ECO:0000313" key="8">
    <source>
        <dbReference type="Proteomes" id="UP000193200"/>
    </source>
</evidence>
<dbReference type="HAMAP" id="MF_00689">
    <property type="entry name" value="Bpt"/>
    <property type="match status" value="1"/>
</dbReference>
<dbReference type="GO" id="GO:0004057">
    <property type="term" value="F:arginyl-tRNA--protein transferase activity"/>
    <property type="evidence" value="ECO:0007669"/>
    <property type="project" value="InterPro"/>
</dbReference>
<comment type="similarity">
    <text evidence="4">Belongs to the R-transferase family. Bpt subfamily.</text>
</comment>
<feature type="domain" description="N-end rule aminoacyl transferase C-terminal" evidence="6">
    <location>
        <begin position="107"/>
        <end position="229"/>
    </location>
</feature>
<evidence type="ECO:0000313" key="7">
    <source>
        <dbReference type="EMBL" id="SLN44408.1"/>
    </source>
</evidence>
<comment type="catalytic activity">
    <reaction evidence="4">
        <text>N-terminal L-glutamyl-[protein] + L-leucyl-tRNA(Leu) = N-terminal L-leucyl-L-glutamyl-[protein] + tRNA(Leu) + H(+)</text>
        <dbReference type="Rhea" id="RHEA:50412"/>
        <dbReference type="Rhea" id="RHEA-COMP:9613"/>
        <dbReference type="Rhea" id="RHEA-COMP:9622"/>
        <dbReference type="Rhea" id="RHEA-COMP:12664"/>
        <dbReference type="Rhea" id="RHEA-COMP:12668"/>
        <dbReference type="ChEBI" id="CHEBI:15378"/>
        <dbReference type="ChEBI" id="CHEBI:64721"/>
        <dbReference type="ChEBI" id="CHEBI:78442"/>
        <dbReference type="ChEBI" id="CHEBI:78494"/>
        <dbReference type="ChEBI" id="CHEBI:133041"/>
        <dbReference type="EC" id="2.3.2.29"/>
    </reaction>
</comment>
<dbReference type="NCBIfam" id="NF002342">
    <property type="entry name" value="PRK01305.1-3"/>
    <property type="match status" value="1"/>
</dbReference>
<dbReference type="InterPro" id="IPR007472">
    <property type="entry name" value="N-end_Aminoacyl_Trfase_C"/>
</dbReference>
<dbReference type="Proteomes" id="UP000193200">
    <property type="component" value="Unassembled WGS sequence"/>
</dbReference>
<keyword evidence="1 4" id="KW-0963">Cytoplasm</keyword>
<evidence type="ECO:0000259" key="6">
    <source>
        <dbReference type="Pfam" id="PF04377"/>
    </source>
</evidence>
<dbReference type="InterPro" id="IPR007471">
    <property type="entry name" value="N-end_Aminoacyl_Trfase_N"/>
</dbReference>
<dbReference type="Pfam" id="PF04377">
    <property type="entry name" value="ATE_C"/>
    <property type="match status" value="1"/>
</dbReference>
<organism evidence="7 8">
    <name type="scientific">Oceanibacterium hippocampi</name>
    <dbReference type="NCBI Taxonomy" id="745714"/>
    <lineage>
        <taxon>Bacteria</taxon>
        <taxon>Pseudomonadati</taxon>
        <taxon>Pseudomonadota</taxon>
        <taxon>Alphaproteobacteria</taxon>
        <taxon>Sneathiellales</taxon>
        <taxon>Sneathiellaceae</taxon>
        <taxon>Oceanibacterium</taxon>
    </lineage>
</organism>
<reference evidence="7 8" key="1">
    <citation type="submission" date="2017-03" db="EMBL/GenBank/DDBJ databases">
        <authorList>
            <person name="Afonso C.L."/>
            <person name="Miller P.J."/>
            <person name="Scott M.A."/>
            <person name="Spackman E."/>
            <person name="Goraichik I."/>
            <person name="Dimitrov K.M."/>
            <person name="Suarez D.L."/>
            <person name="Swayne D.E."/>
        </authorList>
    </citation>
    <scope>NUCLEOTIDE SEQUENCE [LARGE SCALE GENOMIC DNA]</scope>
    <source>
        <strain evidence="7 8">CECT 7691</strain>
    </source>
</reference>
<comment type="subcellular location">
    <subcellularLocation>
        <location evidence="4">Cytoplasm</location>
    </subcellularLocation>
</comment>
<dbReference type="GO" id="GO:0008914">
    <property type="term" value="F:leucyl-tRNA--protein transferase activity"/>
    <property type="evidence" value="ECO:0007669"/>
    <property type="project" value="UniProtKB-UniRule"/>
</dbReference>
<dbReference type="InterPro" id="IPR030700">
    <property type="entry name" value="N-end_Aminoacyl_Trfase"/>
</dbReference>
<dbReference type="NCBIfam" id="NF002341">
    <property type="entry name" value="PRK01305.1-1"/>
    <property type="match status" value="1"/>
</dbReference>
<keyword evidence="3 4" id="KW-0012">Acyltransferase</keyword>
<keyword evidence="2 4" id="KW-0808">Transferase</keyword>
<dbReference type="SUPFAM" id="SSF55729">
    <property type="entry name" value="Acyl-CoA N-acyltransferases (Nat)"/>
    <property type="match status" value="1"/>
</dbReference>
<comment type="function">
    <text evidence="4">Functions in the N-end rule pathway of protein degradation where it conjugates Leu from its aminoacyl-tRNA to the N-termini of proteins containing an N-terminal aspartate or glutamate.</text>
</comment>
<dbReference type="PANTHER" id="PTHR21367:SF1">
    <property type="entry name" value="ARGINYL-TRNA--PROTEIN TRANSFERASE 1"/>
    <property type="match status" value="1"/>
</dbReference>
<dbReference type="InParanoid" id="A0A1Y5SN51"/>
<proteinExistence type="inferred from homology"/>
<evidence type="ECO:0000259" key="5">
    <source>
        <dbReference type="Pfam" id="PF04376"/>
    </source>
</evidence>
<evidence type="ECO:0000256" key="1">
    <source>
        <dbReference type="ARBA" id="ARBA00022490"/>
    </source>
</evidence>
<dbReference type="NCBIfam" id="NF002346">
    <property type="entry name" value="PRK01305.2-3"/>
    <property type="match status" value="1"/>
</dbReference>
<dbReference type="PIRSF" id="PIRSF037208">
    <property type="entry name" value="ATE_pro_prd"/>
    <property type="match status" value="1"/>
</dbReference>
<dbReference type="AlphaFoldDB" id="A0A1Y5SN51"/>
<keyword evidence="8" id="KW-1185">Reference proteome</keyword>
<dbReference type="GO" id="GO:0071596">
    <property type="term" value="P:ubiquitin-dependent protein catabolic process via the N-end rule pathway"/>
    <property type="evidence" value="ECO:0007669"/>
    <property type="project" value="InterPro"/>
</dbReference>